<feature type="transmembrane region" description="Helical" evidence="13">
    <location>
        <begin position="450"/>
        <end position="472"/>
    </location>
</feature>
<evidence type="ECO:0000256" key="13">
    <source>
        <dbReference type="SAM" id="Phobius"/>
    </source>
</evidence>
<dbReference type="GO" id="GO:0008982">
    <property type="term" value="F:protein-N(PI)-phosphohistidine-sugar phosphotransferase activity"/>
    <property type="evidence" value="ECO:0007669"/>
    <property type="project" value="InterPro"/>
</dbReference>
<feature type="transmembrane region" description="Helical" evidence="13">
    <location>
        <begin position="407"/>
        <end position="429"/>
    </location>
</feature>
<accession>A0A249SMH4</accession>
<protein>
    <recommendedName>
        <fullName evidence="19">PTS system, beta-glucoside-specific IIABC component</fullName>
    </recommendedName>
</protein>
<comment type="subcellular location">
    <subcellularLocation>
        <location evidence="1">Cell membrane</location>
        <topology evidence="1">Multi-pass membrane protein</topology>
    </subcellularLocation>
</comment>
<evidence type="ECO:0000259" key="15">
    <source>
        <dbReference type="PROSITE" id="PS51098"/>
    </source>
</evidence>
<feature type="active site" description="Phosphocysteine intermediate; for EIIB activity" evidence="11">
    <location>
        <position position="200"/>
    </location>
</feature>
<keyword evidence="2" id="KW-0813">Transport</keyword>
<sequence>MEIKIYAPVDCFAKEMSKCSDPTFANKMLGDGIVIEPKSNKFISPFENATCSLVFDTKHAYGFKVKNCEFLVHSGIDTVNLNGEPFNTKLKPGMNIKKGEEIFSVDLKKIIKKGLSTETPIIFTSTNKDLRIKNFKEGNYSQGELICTFEISESKKVNEENQSVINLETYFGAANKYAQAAYDLNKMVGSNGNYSDVYNCMTRLRFKILDKTKVQENQIKEHKMVKGLIWNGDELQIIIGQDVYKVKDEVSKLLLTEKTTKTKQPMFKRALSTFAGIMVPLIPVFIGAGIIQALIGVFTLFNIMPVFDVTQNGLEQIMNVKGWDIAWLILFAMGKTTTTFLGVLIAASAAKFFKLRMVIGVSLGIIMCSPLLYLGGGSSGMGGSWTLFTLGKVTVSNPELQVLFDKWLTIVITPANLKIFVMIFLIWVAKKLDDWVNSWINPLFELTIRSFLVFLIAGALGFGIFIPIWNFIEGFLGVVMYFIGKLPFGLGLGIYTAIWQIAVVFGIHIAFAIVAMIQSLTSIASGQGGYAIFSPGQSISVYAQLGALIGLIIVTKNKQLKRTAISMVPVGFLGITEPIIYGINLQKKQLFLSGILGAFIAGTFAGAVGVTGRVGTGLGIFEAIGFFQYTIYDPTGSIAQSTGQLSALGNGLLYLAACAIALGTGILFAALSYKERPSEKYAVKSINKKIFNLINKNENLDIEERKKIIKKLEKDLNVISKEDEKQIKDVEKQILDLIKIKSEISALEEKDSKVNTKLILKGKKAIKKSNEEKALEIYNIIENSPRIKKIEMLSKEVSIADKAIEIDKINKIIDAKKEKIQKTLGEVKLFDKKDLTLMMNNYEEALSSLFIAYKIKEPAKQENKYIFKNKRQVKEV</sequence>
<dbReference type="PROSITE" id="PS51098">
    <property type="entry name" value="PTS_EIIB_TYPE_1"/>
    <property type="match status" value="1"/>
</dbReference>
<keyword evidence="6" id="KW-0598">Phosphotransferase system</keyword>
<dbReference type="KEGG" id="mchc:CK556_00245"/>
<evidence type="ECO:0008006" key="19">
    <source>
        <dbReference type="Google" id="ProtNLM"/>
    </source>
</evidence>
<feature type="domain" description="PTS EIIC type-1" evidence="16">
    <location>
        <begin position="272"/>
        <end position="678"/>
    </location>
</feature>
<keyword evidence="7 13" id="KW-0812">Transmembrane</keyword>
<evidence type="ECO:0000256" key="6">
    <source>
        <dbReference type="ARBA" id="ARBA00022683"/>
    </source>
</evidence>
<evidence type="ECO:0000256" key="2">
    <source>
        <dbReference type="ARBA" id="ARBA00022448"/>
    </source>
</evidence>
<feature type="coiled-coil region" evidence="12">
    <location>
        <begin position="695"/>
        <end position="750"/>
    </location>
</feature>
<dbReference type="Gene3D" id="3.30.1360.60">
    <property type="entry name" value="Glucose permease domain IIB"/>
    <property type="match status" value="1"/>
</dbReference>
<dbReference type="PANTHER" id="PTHR30175:SF1">
    <property type="entry name" value="PTS SYSTEM ARBUTIN-, CELLOBIOSE-, AND SALICIN-SPECIFIC EIIBC COMPONENT-RELATED"/>
    <property type="match status" value="1"/>
</dbReference>
<dbReference type="PROSITE" id="PS51093">
    <property type="entry name" value="PTS_EIIA_TYPE_1"/>
    <property type="match status" value="1"/>
</dbReference>
<dbReference type="InterPro" id="IPR003352">
    <property type="entry name" value="PTS_EIIC"/>
</dbReference>
<keyword evidence="9 13" id="KW-1133">Transmembrane helix</keyword>
<dbReference type="InterPro" id="IPR011055">
    <property type="entry name" value="Dup_hybrid_motif"/>
</dbReference>
<keyword evidence="18" id="KW-1185">Reference proteome</keyword>
<feature type="transmembrane region" description="Helical" evidence="13">
    <location>
        <begin position="651"/>
        <end position="671"/>
    </location>
</feature>
<feature type="domain" description="PTS EIIB type-1" evidence="15">
    <location>
        <begin position="178"/>
        <end position="260"/>
    </location>
</feature>
<dbReference type="InterPro" id="IPR018113">
    <property type="entry name" value="PTrfase_EIIB_Cys"/>
</dbReference>
<evidence type="ECO:0000313" key="18">
    <source>
        <dbReference type="Proteomes" id="UP000232229"/>
    </source>
</evidence>
<dbReference type="Gene3D" id="2.70.70.10">
    <property type="entry name" value="Glucose Permease (Domain IIA)"/>
    <property type="match status" value="1"/>
</dbReference>
<dbReference type="InterPro" id="IPR001996">
    <property type="entry name" value="PTS_IIB_1"/>
</dbReference>
<feature type="transmembrane region" description="Helical" evidence="13">
    <location>
        <begin position="325"/>
        <end position="346"/>
    </location>
</feature>
<feature type="transmembrane region" description="Helical" evidence="13">
    <location>
        <begin position="590"/>
        <end position="610"/>
    </location>
</feature>
<dbReference type="NCBIfam" id="TIGR00830">
    <property type="entry name" value="PTBA"/>
    <property type="match status" value="1"/>
</dbReference>
<dbReference type="InterPro" id="IPR013013">
    <property type="entry name" value="PTS_EIIC_1"/>
</dbReference>
<dbReference type="Proteomes" id="UP000232229">
    <property type="component" value="Chromosome"/>
</dbReference>
<reference evidence="17 18" key="1">
    <citation type="submission" date="2017-08" db="EMBL/GenBank/DDBJ databases">
        <title>Complete Genome Sequence of Mesoplasma chauliocola.</title>
        <authorList>
            <person name="Knight T.F.Jr."/>
            <person name="Citino T."/>
        </authorList>
    </citation>
    <scope>NUCLEOTIDE SEQUENCE [LARGE SCALE GENOMIC DNA]</scope>
    <source>
        <strain evidence="17 18">CHPA-2</strain>
    </source>
</reference>
<evidence type="ECO:0000256" key="7">
    <source>
        <dbReference type="ARBA" id="ARBA00022692"/>
    </source>
</evidence>
<evidence type="ECO:0000256" key="5">
    <source>
        <dbReference type="ARBA" id="ARBA00022679"/>
    </source>
</evidence>
<keyword evidence="4" id="KW-0762">Sugar transport</keyword>
<feature type="transmembrane region" description="Helical" evidence="13">
    <location>
        <begin position="492"/>
        <end position="517"/>
    </location>
</feature>
<dbReference type="RefSeq" id="WP_027875818.1">
    <property type="nucleotide sequence ID" value="NZ_CP023173.1"/>
</dbReference>
<feature type="transmembrane region" description="Helical" evidence="13">
    <location>
        <begin position="358"/>
        <end position="376"/>
    </location>
</feature>
<feature type="transmembrane region" description="Helical" evidence="13">
    <location>
        <begin position="273"/>
        <end position="305"/>
    </location>
</feature>
<dbReference type="PROSITE" id="PS01035">
    <property type="entry name" value="PTS_EIIB_TYPE_1_CYS"/>
    <property type="match status" value="1"/>
</dbReference>
<dbReference type="InterPro" id="IPR050558">
    <property type="entry name" value="PTS_Sugar-Specific_Components"/>
</dbReference>
<feature type="transmembrane region" description="Helical" evidence="13">
    <location>
        <begin position="529"/>
        <end position="553"/>
    </location>
</feature>
<evidence type="ECO:0000256" key="12">
    <source>
        <dbReference type="SAM" id="Coils"/>
    </source>
</evidence>
<keyword evidence="3" id="KW-1003">Cell membrane</keyword>
<feature type="domain" description="PTS EIIA type-1" evidence="14">
    <location>
        <begin position="21"/>
        <end position="125"/>
    </location>
</feature>
<evidence type="ECO:0000256" key="4">
    <source>
        <dbReference type="ARBA" id="ARBA00022597"/>
    </source>
</evidence>
<dbReference type="PANTHER" id="PTHR30175">
    <property type="entry name" value="PHOSPHOTRANSFERASE SYSTEM TRANSPORT PROTEIN"/>
    <property type="match status" value="1"/>
</dbReference>
<dbReference type="Pfam" id="PF00358">
    <property type="entry name" value="PTS_EIIA_1"/>
    <property type="match status" value="1"/>
</dbReference>
<name>A0A249SMH4_9MOLU</name>
<evidence type="ECO:0000256" key="1">
    <source>
        <dbReference type="ARBA" id="ARBA00004651"/>
    </source>
</evidence>
<proteinExistence type="predicted"/>
<keyword evidence="5" id="KW-0808">Transferase</keyword>
<gene>
    <name evidence="17" type="ORF">CK556_00245</name>
</gene>
<dbReference type="GO" id="GO:0009401">
    <property type="term" value="P:phosphoenolpyruvate-dependent sugar phosphotransferase system"/>
    <property type="evidence" value="ECO:0007669"/>
    <property type="project" value="UniProtKB-KW"/>
</dbReference>
<dbReference type="InterPro" id="IPR001127">
    <property type="entry name" value="PTS_EIIA_1_perm"/>
</dbReference>
<dbReference type="GO" id="GO:0090563">
    <property type="term" value="F:protein-phosphocysteine-sugar phosphotransferase activity"/>
    <property type="evidence" value="ECO:0007669"/>
    <property type="project" value="TreeGrafter"/>
</dbReference>
<dbReference type="Pfam" id="PF00367">
    <property type="entry name" value="PTS_EIIB"/>
    <property type="match status" value="1"/>
</dbReference>
<keyword evidence="8" id="KW-0418">Kinase</keyword>
<evidence type="ECO:0000313" key="17">
    <source>
        <dbReference type="EMBL" id="ASZ08797.1"/>
    </source>
</evidence>
<evidence type="ECO:0000256" key="9">
    <source>
        <dbReference type="ARBA" id="ARBA00022989"/>
    </source>
</evidence>
<dbReference type="STRING" id="1336232.GCA_000518825_00688"/>
<dbReference type="GO" id="GO:0016301">
    <property type="term" value="F:kinase activity"/>
    <property type="evidence" value="ECO:0007669"/>
    <property type="project" value="UniProtKB-KW"/>
</dbReference>
<dbReference type="InterPro" id="IPR036878">
    <property type="entry name" value="Glu_permease_IIB"/>
</dbReference>
<evidence type="ECO:0000256" key="8">
    <source>
        <dbReference type="ARBA" id="ARBA00022777"/>
    </source>
</evidence>
<evidence type="ECO:0000256" key="11">
    <source>
        <dbReference type="PROSITE-ProRule" id="PRU00421"/>
    </source>
</evidence>
<evidence type="ECO:0000259" key="14">
    <source>
        <dbReference type="PROSITE" id="PS51093"/>
    </source>
</evidence>
<dbReference type="SUPFAM" id="SSF51261">
    <property type="entry name" value="Duplicated hybrid motif"/>
    <property type="match status" value="1"/>
</dbReference>
<dbReference type="Pfam" id="PF02378">
    <property type="entry name" value="PTS_EIIC"/>
    <property type="match status" value="1"/>
</dbReference>
<evidence type="ECO:0000256" key="3">
    <source>
        <dbReference type="ARBA" id="ARBA00022475"/>
    </source>
</evidence>
<evidence type="ECO:0000256" key="10">
    <source>
        <dbReference type="ARBA" id="ARBA00023136"/>
    </source>
</evidence>
<dbReference type="PROSITE" id="PS51103">
    <property type="entry name" value="PTS_EIIC_TYPE_1"/>
    <property type="match status" value="1"/>
</dbReference>
<dbReference type="EMBL" id="CP023173">
    <property type="protein sequence ID" value="ASZ08797.1"/>
    <property type="molecule type" value="Genomic_DNA"/>
</dbReference>
<evidence type="ECO:0000259" key="16">
    <source>
        <dbReference type="PROSITE" id="PS51103"/>
    </source>
</evidence>
<keyword evidence="10 13" id="KW-0472">Membrane</keyword>
<dbReference type="GO" id="GO:0005886">
    <property type="term" value="C:plasma membrane"/>
    <property type="evidence" value="ECO:0007669"/>
    <property type="project" value="UniProtKB-SubCell"/>
</dbReference>
<organism evidence="17 18">
    <name type="scientific">Mesoplasma chauliocola</name>
    <dbReference type="NCBI Taxonomy" id="216427"/>
    <lineage>
        <taxon>Bacteria</taxon>
        <taxon>Bacillati</taxon>
        <taxon>Mycoplasmatota</taxon>
        <taxon>Mollicutes</taxon>
        <taxon>Entomoplasmatales</taxon>
        <taxon>Entomoplasmataceae</taxon>
        <taxon>Mesoplasma</taxon>
    </lineage>
</organism>
<dbReference type="AlphaFoldDB" id="A0A249SMH4"/>
<keyword evidence="12" id="KW-0175">Coiled coil</keyword>
<dbReference type="SUPFAM" id="SSF55604">
    <property type="entry name" value="Glucose permease domain IIB"/>
    <property type="match status" value="1"/>
</dbReference>